<sequence>MDCSSTQSSKPLCHLFPIAKFSELKIESLSDLNNPKQTPIQRQQQLIKKAWVHHSSESSTDSLLYFQIDYTNANDFSSYLLTVIKIRNKNLESVETMLRITISELMTESRNDAYKFGSMNLSQTIRFNVKFPIVGCKYIKSGILNRFQINFLQKQNFDEAVNLFSKAGANLKDIGLLQTQQCSQFSQVITNFPTIHNNDKNSGRVQTQKQQTGGLPVQLQQVSNTQSNVNNQNEISSVSEITYGFQQSQATHYSTLPYQLSVPPKTEKSQNILQNPQSNYENVKKTSLPENRTLQNVNSIENFSLYEQKNNGQIPTPNQTCTFIASENNFVCQESPRNSSLNLDKMVQSNVNKKIEKYIESYFEQLSSKSEHRLIDNNQISNDFNNLSQLENTDENLKYQTFQKRSGSSDMISSKTHLHGFPPKLQSSEKQASPFRANEMVTLESYHTTKKRCKKSRSKQKSDNKTFKAIKKLDLRSQVVQFKLLESEKQVKVINKFSIKKNHDLFDELSPDHQAAVFEKCAEETKQFLQNNMSKKKLFALNLERQLQHLKALVSRNDVAPLIADIKLKYGMNTQYIERKISEKKFVEKVVKLNEFLALLTEKNDKKGKK</sequence>
<dbReference type="EMBL" id="LPNM01000005">
    <property type="protein sequence ID" value="OEJ88478.1"/>
    <property type="molecule type" value="Genomic_DNA"/>
</dbReference>
<dbReference type="GO" id="GO:0007131">
    <property type="term" value="P:reciprocal meiotic recombination"/>
    <property type="evidence" value="ECO:0007669"/>
    <property type="project" value="InterPro"/>
</dbReference>
<keyword evidence="2" id="KW-1185">Reference proteome</keyword>
<organism evidence="1 2">
    <name type="scientific">Hanseniaspora osmophila</name>
    <dbReference type="NCBI Taxonomy" id="56408"/>
    <lineage>
        <taxon>Eukaryota</taxon>
        <taxon>Fungi</taxon>
        <taxon>Dikarya</taxon>
        <taxon>Ascomycota</taxon>
        <taxon>Saccharomycotina</taxon>
        <taxon>Saccharomycetes</taxon>
        <taxon>Saccharomycodales</taxon>
        <taxon>Saccharomycodaceae</taxon>
        <taxon>Hanseniaspora</taxon>
    </lineage>
</organism>
<dbReference type="Pfam" id="PF03525">
    <property type="entry name" value="Meiotic_rec114"/>
    <property type="match status" value="1"/>
</dbReference>
<evidence type="ECO:0000313" key="1">
    <source>
        <dbReference type="EMBL" id="OEJ88478.1"/>
    </source>
</evidence>
<protein>
    <submittedName>
        <fullName evidence="1">Uncharacterized protein</fullName>
    </submittedName>
</protein>
<dbReference type="AlphaFoldDB" id="A0A1E5RNK6"/>
<proteinExistence type="predicted"/>
<dbReference type="Proteomes" id="UP000095728">
    <property type="component" value="Unassembled WGS sequence"/>
</dbReference>
<comment type="caution">
    <text evidence="1">The sequence shown here is derived from an EMBL/GenBank/DDBJ whole genome shotgun (WGS) entry which is preliminary data.</text>
</comment>
<name>A0A1E5RNK6_9ASCO</name>
<dbReference type="InParanoid" id="A0A1E5RNK6"/>
<reference evidence="2" key="1">
    <citation type="journal article" date="2016" name="Genome Announc.">
        <title>Genome sequences of three species of Hanseniaspora isolated from spontaneous wine fermentations.</title>
        <authorList>
            <person name="Sternes P.R."/>
            <person name="Lee D."/>
            <person name="Kutyna D.R."/>
            <person name="Borneman A.R."/>
        </authorList>
    </citation>
    <scope>NUCLEOTIDE SEQUENCE [LARGE SCALE GENOMIC DNA]</scope>
    <source>
        <strain evidence="2">AWRI3579</strain>
    </source>
</reference>
<evidence type="ECO:0000313" key="2">
    <source>
        <dbReference type="Proteomes" id="UP000095728"/>
    </source>
</evidence>
<dbReference type="InterPro" id="IPR004354">
    <property type="entry name" value="Meiotic_Rec114"/>
</dbReference>
<accession>A0A1E5RNK6</accession>
<gene>
    <name evidence="1" type="ORF">AWRI3579_g967</name>
</gene>